<dbReference type="GO" id="GO:0030956">
    <property type="term" value="C:glutamyl-tRNA(Gln) amidotransferase complex"/>
    <property type="evidence" value="ECO:0007669"/>
    <property type="project" value="TreeGrafter"/>
</dbReference>
<evidence type="ECO:0000313" key="1">
    <source>
        <dbReference type="EMBL" id="GMT31271.1"/>
    </source>
</evidence>
<dbReference type="Proteomes" id="UP001432322">
    <property type="component" value="Unassembled WGS sequence"/>
</dbReference>
<protein>
    <recommendedName>
        <fullName evidence="3">Glutamyl-tRNA(Gln) amidotransferase subunit C, mitochondrial</fullName>
    </recommendedName>
</protein>
<feature type="non-terminal residue" evidence="1">
    <location>
        <position position="1"/>
    </location>
</feature>
<organism evidence="1 2">
    <name type="scientific">Pristionchus fissidentatus</name>
    <dbReference type="NCBI Taxonomy" id="1538716"/>
    <lineage>
        <taxon>Eukaryota</taxon>
        <taxon>Metazoa</taxon>
        <taxon>Ecdysozoa</taxon>
        <taxon>Nematoda</taxon>
        <taxon>Chromadorea</taxon>
        <taxon>Rhabditida</taxon>
        <taxon>Rhabditina</taxon>
        <taxon>Diplogasteromorpha</taxon>
        <taxon>Diplogasteroidea</taxon>
        <taxon>Neodiplogasteridae</taxon>
        <taxon>Pristionchus</taxon>
    </lineage>
</organism>
<comment type="caution">
    <text evidence="1">The sequence shown here is derived from an EMBL/GenBank/DDBJ whole genome shotgun (WGS) entry which is preliminary data.</text>
</comment>
<name>A0AAV5WH66_9BILA</name>
<accession>A0AAV5WH66</accession>
<evidence type="ECO:0000313" key="2">
    <source>
        <dbReference type="Proteomes" id="UP001432322"/>
    </source>
</evidence>
<dbReference type="Pfam" id="PF02686">
    <property type="entry name" value="GatC"/>
    <property type="match status" value="1"/>
</dbReference>
<proteinExistence type="predicted"/>
<dbReference type="InterPro" id="IPR036113">
    <property type="entry name" value="Asp/Glu-ADT_sf_sub_c"/>
</dbReference>
<dbReference type="InterPro" id="IPR003837">
    <property type="entry name" value="GatC"/>
</dbReference>
<dbReference type="EMBL" id="BTSY01000006">
    <property type="protein sequence ID" value="GMT31271.1"/>
    <property type="molecule type" value="Genomic_DNA"/>
</dbReference>
<evidence type="ECO:0008006" key="3">
    <source>
        <dbReference type="Google" id="ProtNLM"/>
    </source>
</evidence>
<dbReference type="GO" id="GO:0070681">
    <property type="term" value="P:glutaminyl-tRNAGln biosynthesis via transamidation"/>
    <property type="evidence" value="ECO:0007669"/>
    <property type="project" value="TreeGrafter"/>
</dbReference>
<dbReference type="PANTHER" id="PTHR15004:SF0">
    <property type="entry name" value="GLUTAMYL-TRNA(GLN) AMIDOTRANSFERASE SUBUNIT C, MITOCHONDRIAL"/>
    <property type="match status" value="1"/>
</dbReference>
<gene>
    <name evidence="1" type="ORF">PFISCL1PPCAC_22568</name>
</gene>
<dbReference type="SUPFAM" id="SSF141000">
    <property type="entry name" value="Glu-tRNAGln amidotransferase C subunit"/>
    <property type="match status" value="1"/>
</dbReference>
<dbReference type="PANTHER" id="PTHR15004">
    <property type="entry name" value="GLUTAMYL-TRNA(GLN) AMIDOTRANSFERASE SUBUNIT C, MITOCHONDRIAL"/>
    <property type="match status" value="1"/>
</dbReference>
<sequence length="176" mass="19186">SMLLSASLRLLARRQFSAAAKVPLLGDPIVIPIEPIDSKIRVDEGRVPALSHELIGRLEELSLVRFSDEQAVSNLRASVAKASALMDVDVEGVLPMHTVHEWQECPLADDEPEPTIGVEKLLTNVPLHRDGYIVAPLGNVPLEDAGARLDLDRVRAIDEGGAKQAPVLKRGRRTEK</sequence>
<dbReference type="GO" id="GO:0005739">
    <property type="term" value="C:mitochondrion"/>
    <property type="evidence" value="ECO:0007669"/>
    <property type="project" value="TreeGrafter"/>
</dbReference>
<keyword evidence="2" id="KW-1185">Reference proteome</keyword>
<dbReference type="GO" id="GO:0032543">
    <property type="term" value="P:mitochondrial translation"/>
    <property type="evidence" value="ECO:0007669"/>
    <property type="project" value="TreeGrafter"/>
</dbReference>
<dbReference type="GO" id="GO:0006450">
    <property type="term" value="P:regulation of translational fidelity"/>
    <property type="evidence" value="ECO:0007669"/>
    <property type="project" value="InterPro"/>
</dbReference>
<dbReference type="AlphaFoldDB" id="A0AAV5WH66"/>
<reference evidence="1" key="1">
    <citation type="submission" date="2023-10" db="EMBL/GenBank/DDBJ databases">
        <title>Genome assembly of Pristionchus species.</title>
        <authorList>
            <person name="Yoshida K."/>
            <person name="Sommer R.J."/>
        </authorList>
    </citation>
    <scope>NUCLEOTIDE SEQUENCE</scope>
    <source>
        <strain evidence="1">RS5133</strain>
    </source>
</reference>